<feature type="compositionally biased region" description="Polar residues" evidence="2">
    <location>
        <begin position="74"/>
        <end position="84"/>
    </location>
</feature>
<accession>A0AAE0BR63</accession>
<keyword evidence="5" id="KW-1185">Reference proteome</keyword>
<dbReference type="InterPro" id="IPR006668">
    <property type="entry name" value="Mg_transptr_MgtE_intracell_dom"/>
</dbReference>
<protein>
    <recommendedName>
        <fullName evidence="3">Magnesium transporter MgtE intracellular domain-containing protein</fullName>
    </recommendedName>
</protein>
<evidence type="ECO:0000313" key="4">
    <source>
        <dbReference type="EMBL" id="KAK3240364.1"/>
    </source>
</evidence>
<dbReference type="Proteomes" id="UP001190700">
    <property type="component" value="Unassembled WGS sequence"/>
</dbReference>
<evidence type="ECO:0000256" key="2">
    <source>
        <dbReference type="SAM" id="MobiDB-lite"/>
    </source>
</evidence>
<feature type="domain" description="Magnesium transporter MgtE intracellular" evidence="3">
    <location>
        <begin position="626"/>
        <end position="689"/>
    </location>
</feature>
<feature type="region of interest" description="Disordered" evidence="2">
    <location>
        <begin position="56"/>
        <end position="107"/>
    </location>
</feature>
<sequence>MLSIQDAQQSIDEQHQGSGGYGAHNVSFSATEPLPPVQIHKVPSAADRNDILRQTTPPMSQRAPYPGPWRGKSVGTTGAGSLTGTDEAISPSAKTLVPMNPEGDEMRVPPEKVDRAALISLMPVGVHKYLDGVVGPQDIEQMNEEFAFPAIRHSPAQKKYDRIKHTRESARGSTVARFHFPQRSVSSFGRLKKVGPALKCEHYDVMVDWDYDSVNLNSDYGVWSPDFVRSFFSYETDPEPKVLSPNQKSLVQSLQSGKGRALEGHEGPFEEQRNALWAHWAPAPLDEVDSMELLTWVRQLRPRTVHDVKPLFMLVQCLLGDVLHNRLKVHVKGAEEQQRQYETVIKEIKTALQSEIDELQDTLMKREEEIGELRSKLGHNIQMKTSNAARAMFANIKHQKAVAVGQKEHVKHQSQVMGAIEETKLKEMQIADLTAELEEMKAKNAAEQKERMRAQMQAEELQKKMNKLNAETEELEHALQEQLQKNKTARSGTVTERPPSMAAVVADNLKNKDAISMANDVDSMSKQDAAATLAALTGDGGGAGAMDEATKSGGSTERKGKMGNLTNLSSLKVTSAQPWGAANAPLVGFGGAGDGQGSARGAGGAGMGGVGAGGEGGADNIGQNAELVAALLGKMNTDEAAGVISKMTDEQLGKVVEKLDDDTITSLLCSMSMEDASRMLAQMDEWRASVVLSIDPMDPAKAAALLNQMTPPKAARVIKELDADVAGQVCRELSVDFTSSMFTCDVLKADEVSKHLIKMKDTDHAGTVVFTMKRKVNPVFIAQVLSYLTTQEEGELVGAMMGQARKRMEFSELTSDRLTALCTAMGEMSGEVLECQNPETVALMLQNNFDLNAAVDILQSMSGDARSNVLLQGKCSPEWVEKVNAIMNPESSGGSDATGGDSVPFVCPKCGFSGHRLAFSMSSDAPPEQKAAMLAHMDPEHGAALLKQMMEDGTPVQEIAQMLLLMDPPDEGFNAAELLQCMCPEEKDKVQDLQVAMTEIDAPHADVIFSLVKMDGGKKRGGTWAKEGKQPDFDQDFMENVNLLTTPVDMANLPSITPPNSWLDYLAVWGLPRGAAAVWGLPRGDAAVWGLPRGAAAVWGLPRGAAAV</sequence>
<feature type="compositionally biased region" description="Polar residues" evidence="2">
    <location>
        <begin position="1"/>
        <end position="11"/>
    </location>
</feature>
<feature type="non-terminal residue" evidence="4">
    <location>
        <position position="1108"/>
    </location>
</feature>
<dbReference type="AlphaFoldDB" id="A0AAE0BR63"/>
<feature type="region of interest" description="Disordered" evidence="2">
    <location>
        <begin position="539"/>
        <end position="563"/>
    </location>
</feature>
<evidence type="ECO:0000313" key="5">
    <source>
        <dbReference type="Proteomes" id="UP001190700"/>
    </source>
</evidence>
<gene>
    <name evidence="4" type="ORF">CYMTET_49791</name>
</gene>
<evidence type="ECO:0000259" key="3">
    <source>
        <dbReference type="Pfam" id="PF03448"/>
    </source>
</evidence>
<feature type="coiled-coil region" evidence="1">
    <location>
        <begin position="423"/>
        <end position="485"/>
    </location>
</feature>
<proteinExistence type="predicted"/>
<name>A0AAE0BR63_9CHLO</name>
<feature type="coiled-coil region" evidence="1">
    <location>
        <begin position="331"/>
        <end position="376"/>
    </location>
</feature>
<feature type="region of interest" description="Disordered" evidence="2">
    <location>
        <begin position="1"/>
        <end position="26"/>
    </location>
</feature>
<dbReference type="Pfam" id="PF03448">
    <property type="entry name" value="MgtE_N"/>
    <property type="match status" value="1"/>
</dbReference>
<comment type="caution">
    <text evidence="4">The sequence shown here is derived from an EMBL/GenBank/DDBJ whole genome shotgun (WGS) entry which is preliminary data.</text>
</comment>
<organism evidence="4 5">
    <name type="scientific">Cymbomonas tetramitiformis</name>
    <dbReference type="NCBI Taxonomy" id="36881"/>
    <lineage>
        <taxon>Eukaryota</taxon>
        <taxon>Viridiplantae</taxon>
        <taxon>Chlorophyta</taxon>
        <taxon>Pyramimonadophyceae</taxon>
        <taxon>Pyramimonadales</taxon>
        <taxon>Pyramimonadaceae</taxon>
        <taxon>Cymbomonas</taxon>
    </lineage>
</organism>
<reference evidence="4 5" key="1">
    <citation type="journal article" date="2015" name="Genome Biol. Evol.">
        <title>Comparative Genomics of a Bacterivorous Green Alga Reveals Evolutionary Causalities and Consequences of Phago-Mixotrophic Mode of Nutrition.</title>
        <authorList>
            <person name="Burns J.A."/>
            <person name="Paasch A."/>
            <person name="Narechania A."/>
            <person name="Kim E."/>
        </authorList>
    </citation>
    <scope>NUCLEOTIDE SEQUENCE [LARGE SCALE GENOMIC DNA]</scope>
    <source>
        <strain evidence="4 5">PLY_AMNH</strain>
    </source>
</reference>
<evidence type="ECO:0000256" key="1">
    <source>
        <dbReference type="SAM" id="Coils"/>
    </source>
</evidence>
<dbReference type="SUPFAM" id="SSF158791">
    <property type="entry name" value="MgtE N-terminal domain-like"/>
    <property type="match status" value="1"/>
</dbReference>
<keyword evidence="1" id="KW-0175">Coiled coil</keyword>
<dbReference type="EMBL" id="LGRX02033667">
    <property type="protein sequence ID" value="KAK3240364.1"/>
    <property type="molecule type" value="Genomic_DNA"/>
</dbReference>